<dbReference type="EMBL" id="LAZR01001640">
    <property type="protein sequence ID" value="KKN41568.1"/>
    <property type="molecule type" value="Genomic_DNA"/>
</dbReference>
<evidence type="ECO:0000313" key="2">
    <source>
        <dbReference type="EMBL" id="KKN41568.1"/>
    </source>
</evidence>
<keyword evidence="1" id="KW-0472">Membrane</keyword>
<comment type="caution">
    <text evidence="2">The sequence shown here is derived from an EMBL/GenBank/DDBJ whole genome shotgun (WGS) entry which is preliminary data.</text>
</comment>
<keyword evidence="1" id="KW-1133">Transmembrane helix</keyword>
<reference evidence="2" key="1">
    <citation type="journal article" date="2015" name="Nature">
        <title>Complex archaea that bridge the gap between prokaryotes and eukaryotes.</title>
        <authorList>
            <person name="Spang A."/>
            <person name="Saw J.H."/>
            <person name="Jorgensen S.L."/>
            <person name="Zaremba-Niedzwiedzka K."/>
            <person name="Martijn J."/>
            <person name="Lind A.E."/>
            <person name="van Eijk R."/>
            <person name="Schleper C."/>
            <person name="Guy L."/>
            <person name="Ettema T.J."/>
        </authorList>
    </citation>
    <scope>NUCLEOTIDE SEQUENCE</scope>
</reference>
<protein>
    <submittedName>
        <fullName evidence="2">Uncharacterized protein</fullName>
    </submittedName>
</protein>
<feature type="transmembrane region" description="Helical" evidence="1">
    <location>
        <begin position="37"/>
        <end position="58"/>
    </location>
</feature>
<proteinExistence type="predicted"/>
<gene>
    <name evidence="2" type="ORF">LCGC14_0721920</name>
</gene>
<sequence>MSNDNNKPSKVEMERWKLKLQKEKAFKRKKKIQRIGLLKIVVWIGLFITPILYQYAYFNSLKNVTFSLEPTIPFPARMASMSINAQTNVSSMSKFDVYDLVAEVQEYANSFIEPLLDLSSGLNVTQAFGNVLINNTIIAPLSNFLGHPIANLSDLMTALRNYTVPREIIDPIYESVFKWEIPKLLPSSWDDLVYFYIGYEGIFPITNVNVEVDLIYGEPIRLIQSATTTLSKGESLGMSIKVATLVQGILQSTYRVLVNATYNSIIAGGFFFYEHIIEYLKTEFLDIGLWLSLDVYANLGILPINFNVKVDLIWAIKLFMEVYL</sequence>
<accession>A0A0F9TJE5</accession>
<keyword evidence="1" id="KW-0812">Transmembrane</keyword>
<organism evidence="2">
    <name type="scientific">marine sediment metagenome</name>
    <dbReference type="NCBI Taxonomy" id="412755"/>
    <lineage>
        <taxon>unclassified sequences</taxon>
        <taxon>metagenomes</taxon>
        <taxon>ecological metagenomes</taxon>
    </lineage>
</organism>
<dbReference type="AlphaFoldDB" id="A0A0F9TJE5"/>
<name>A0A0F9TJE5_9ZZZZ</name>
<evidence type="ECO:0000256" key="1">
    <source>
        <dbReference type="SAM" id="Phobius"/>
    </source>
</evidence>